<keyword evidence="2" id="KW-1185">Reference proteome</keyword>
<sequence length="639" mass="72588">MRFAALSALFAIGLATELTQIDLVRQKFYDLEEELWKNVTDPSWRDSGLGGDIELTKAFHALHEQIESIPATKRPPVNSWAWTKVLEKLQLIDGFYKNFIEFIRRQAVPGAVPAPVREWLDMAESVLMDPKASVAQAVRKLHDLLEHGDILRTGLMEEDSDVCVLQMSPHQLIYDMYNTIALTEIKGYAMMQFSWMLLRIYGRGNFTQEASLTRQRYAERTGQTATAARAALSRANRKLYRCDPQEYTKDTYAEVTRLLQGYVENEVDMNSDGTCKENCAFYTLAERHDCYKEQFCAKQAACNGRIIDCQYIDSDMWVCPASPKSQRRYEWIQYENGRTLGKADSSCRQGTTKVDSWWRWTLTHCSYCFCLCEDSEIESERFFSLREALADIDNNKVVTGMRLVKLGKVFHLQVYEGALAERGFVESSTEVAVKAFDPMHVGVTQGVDYHTLTYERRAIDLDELDAPAGHVLTGARFRMIGAHLHFEIRATPFNYTTGRLAPEKSQWISNDNTEGSHMPRTRVKLYKPDIPTRKQTTLHINSQHDQYIEFTHSDFDADAAQSTVPFIDIQPVVPTKALNTKGASLLSGAGIYHRGGRGSGGFLGVKILTYDYSKHVKAEPPPSEFVDEAETTEFVPIIN</sequence>
<evidence type="ECO:0000313" key="2">
    <source>
        <dbReference type="Proteomes" id="UP000322000"/>
    </source>
</evidence>
<dbReference type="GeneID" id="113498483"/>
<protein>
    <submittedName>
        <fullName evidence="3">Uncharacterized protein LOC113498483 isoform X4</fullName>
    </submittedName>
</protein>
<feature type="chain" id="PRO_5028904562" evidence="1">
    <location>
        <begin position="16"/>
        <end position="639"/>
    </location>
</feature>
<evidence type="ECO:0000256" key="1">
    <source>
        <dbReference type="SAM" id="SignalP"/>
    </source>
</evidence>
<dbReference type="Proteomes" id="UP000322000">
    <property type="component" value="Chromosome 11"/>
</dbReference>
<organism evidence="2 3">
    <name type="scientific">Trichoplusia ni</name>
    <name type="common">Cabbage looper</name>
    <dbReference type="NCBI Taxonomy" id="7111"/>
    <lineage>
        <taxon>Eukaryota</taxon>
        <taxon>Metazoa</taxon>
        <taxon>Ecdysozoa</taxon>
        <taxon>Arthropoda</taxon>
        <taxon>Hexapoda</taxon>
        <taxon>Insecta</taxon>
        <taxon>Pterygota</taxon>
        <taxon>Neoptera</taxon>
        <taxon>Endopterygota</taxon>
        <taxon>Lepidoptera</taxon>
        <taxon>Glossata</taxon>
        <taxon>Ditrysia</taxon>
        <taxon>Noctuoidea</taxon>
        <taxon>Noctuidae</taxon>
        <taxon>Plusiinae</taxon>
        <taxon>Trichoplusia</taxon>
    </lineage>
</organism>
<dbReference type="CTD" id="31712"/>
<dbReference type="AlphaFoldDB" id="A0A7E5W1A3"/>
<feature type="signal peptide" evidence="1">
    <location>
        <begin position="1"/>
        <end position="15"/>
    </location>
</feature>
<keyword evidence="1" id="KW-0732">Signal</keyword>
<dbReference type="PANTHER" id="PTHR47890:SF1">
    <property type="entry name" value="LD24308P"/>
    <property type="match status" value="1"/>
</dbReference>
<dbReference type="InterPro" id="IPR032062">
    <property type="entry name" value="DUF4803"/>
</dbReference>
<dbReference type="PANTHER" id="PTHR47890">
    <property type="entry name" value="LD24308P"/>
    <property type="match status" value="1"/>
</dbReference>
<name>A0A7E5W1A3_TRINI</name>
<dbReference type="RefSeq" id="XP_026734292.1">
    <property type="nucleotide sequence ID" value="XM_026878491.1"/>
</dbReference>
<evidence type="ECO:0000313" key="3">
    <source>
        <dbReference type="RefSeq" id="XP_026734292.1"/>
    </source>
</evidence>
<reference evidence="3" key="1">
    <citation type="submission" date="2025-08" db="UniProtKB">
        <authorList>
            <consortium name="RefSeq"/>
        </authorList>
    </citation>
    <scope>IDENTIFICATION</scope>
</reference>
<dbReference type="Pfam" id="PF16061">
    <property type="entry name" value="DUF4803"/>
    <property type="match status" value="1"/>
</dbReference>
<gene>
    <name evidence="3" type="primary">LOC113498483</name>
</gene>
<accession>A0A7E5W1A3</accession>
<proteinExistence type="predicted"/>